<protein>
    <submittedName>
        <fullName evidence="2">DUF962 domain-containing protein</fullName>
    </submittedName>
</protein>
<dbReference type="InterPro" id="IPR009305">
    <property type="entry name" value="Mpo1-like"/>
</dbReference>
<evidence type="ECO:0000313" key="3">
    <source>
        <dbReference type="Proteomes" id="UP001597118"/>
    </source>
</evidence>
<accession>A0ABW4IEV5</accession>
<sequence length="168" mass="20025">MSKEKEQPREIDKLFKEYTEYHQNKTNINLRYLFVPLFIFSCMGLITATPFPHLAFLGKYNMFINWFSVALAIAIYYYLKLSPLLSYLMLFTFGALYFFIVQLEYVEQGGGPRLWQVSAVLFVISLIGLLWGGSLEKKKSSLWQKMHFIVIAPVWMWFQLVKRFNWRY</sequence>
<name>A0ABW4IEV5_9SPHI</name>
<keyword evidence="3" id="KW-1185">Reference proteome</keyword>
<dbReference type="EMBL" id="JBHUDG010000044">
    <property type="protein sequence ID" value="MFD1631245.1"/>
    <property type="molecule type" value="Genomic_DNA"/>
</dbReference>
<evidence type="ECO:0000313" key="2">
    <source>
        <dbReference type="EMBL" id="MFD1631245.1"/>
    </source>
</evidence>
<organism evidence="2 3">
    <name type="scientific">Pseudopedobacter beijingensis</name>
    <dbReference type="NCBI Taxonomy" id="1207056"/>
    <lineage>
        <taxon>Bacteria</taxon>
        <taxon>Pseudomonadati</taxon>
        <taxon>Bacteroidota</taxon>
        <taxon>Sphingobacteriia</taxon>
        <taxon>Sphingobacteriales</taxon>
        <taxon>Sphingobacteriaceae</taxon>
        <taxon>Pseudopedobacter</taxon>
    </lineage>
</organism>
<keyword evidence="1" id="KW-0472">Membrane</keyword>
<dbReference type="RefSeq" id="WP_379663614.1">
    <property type="nucleotide sequence ID" value="NZ_JBHUDG010000044.1"/>
</dbReference>
<feature type="transmembrane region" description="Helical" evidence="1">
    <location>
        <begin position="63"/>
        <end position="79"/>
    </location>
</feature>
<reference evidence="3" key="1">
    <citation type="journal article" date="2019" name="Int. J. Syst. Evol. Microbiol.">
        <title>The Global Catalogue of Microorganisms (GCM) 10K type strain sequencing project: providing services to taxonomists for standard genome sequencing and annotation.</title>
        <authorList>
            <consortium name="The Broad Institute Genomics Platform"/>
            <consortium name="The Broad Institute Genome Sequencing Center for Infectious Disease"/>
            <person name="Wu L."/>
            <person name="Ma J."/>
        </authorList>
    </citation>
    <scope>NUCLEOTIDE SEQUENCE [LARGE SCALE GENOMIC DNA]</scope>
    <source>
        <strain evidence="3">CCUG 53762</strain>
    </source>
</reference>
<dbReference type="PANTHER" id="PTHR28026">
    <property type="entry name" value="DUF962 DOMAIN PROTEIN (AFU_ORTHOLOGUE AFUA_8G05310)"/>
    <property type="match status" value="1"/>
</dbReference>
<comment type="caution">
    <text evidence="2">The sequence shown here is derived from an EMBL/GenBank/DDBJ whole genome shotgun (WGS) entry which is preliminary data.</text>
</comment>
<feature type="transmembrane region" description="Helical" evidence="1">
    <location>
        <begin position="84"/>
        <end position="103"/>
    </location>
</feature>
<evidence type="ECO:0000256" key="1">
    <source>
        <dbReference type="SAM" id="Phobius"/>
    </source>
</evidence>
<gene>
    <name evidence="2" type="ORF">ACFSAH_15315</name>
</gene>
<keyword evidence="1" id="KW-1133">Transmembrane helix</keyword>
<proteinExistence type="predicted"/>
<feature type="transmembrane region" description="Helical" evidence="1">
    <location>
        <begin position="32"/>
        <end position="51"/>
    </location>
</feature>
<dbReference type="Proteomes" id="UP001597118">
    <property type="component" value="Unassembled WGS sequence"/>
</dbReference>
<dbReference type="PANTHER" id="PTHR28026:SF9">
    <property type="entry name" value="2-HYDROXY-PALMITIC ACID DIOXYGENASE MPO1"/>
    <property type="match status" value="1"/>
</dbReference>
<feature type="transmembrane region" description="Helical" evidence="1">
    <location>
        <begin position="115"/>
        <end position="135"/>
    </location>
</feature>
<keyword evidence="1" id="KW-0812">Transmembrane</keyword>
<dbReference type="Pfam" id="PF06127">
    <property type="entry name" value="Mpo1-like"/>
    <property type="match status" value="1"/>
</dbReference>